<reference evidence="1" key="1">
    <citation type="journal article" date="2014" name="Int. J. Syst. Evol. Microbiol.">
        <title>Complete genome sequence of Corynebacterium casei LMG S-19264T (=DSM 44701T), isolated from a smear-ripened cheese.</title>
        <authorList>
            <consortium name="US DOE Joint Genome Institute (JGI-PGF)"/>
            <person name="Walter F."/>
            <person name="Albersmeier A."/>
            <person name="Kalinowski J."/>
            <person name="Ruckert C."/>
        </authorList>
    </citation>
    <scope>NUCLEOTIDE SEQUENCE</scope>
    <source>
        <strain evidence="1">KCTC 23714</strain>
    </source>
</reference>
<keyword evidence="2" id="KW-1185">Reference proteome</keyword>
<accession>A0A918IQT1</accession>
<evidence type="ECO:0000313" key="2">
    <source>
        <dbReference type="Proteomes" id="UP000628984"/>
    </source>
</evidence>
<proteinExistence type="predicted"/>
<dbReference type="EMBL" id="BMYQ01000003">
    <property type="protein sequence ID" value="GGW27413.1"/>
    <property type="molecule type" value="Genomic_DNA"/>
</dbReference>
<dbReference type="AlphaFoldDB" id="A0A918IQT1"/>
<reference evidence="1" key="2">
    <citation type="submission" date="2020-09" db="EMBL/GenBank/DDBJ databases">
        <authorList>
            <person name="Sun Q."/>
            <person name="Kim S."/>
        </authorList>
    </citation>
    <scope>NUCLEOTIDE SEQUENCE</scope>
    <source>
        <strain evidence="1">KCTC 23714</strain>
    </source>
</reference>
<comment type="caution">
    <text evidence="1">The sequence shown here is derived from an EMBL/GenBank/DDBJ whole genome shotgun (WGS) entry which is preliminary data.</text>
</comment>
<evidence type="ECO:0000313" key="1">
    <source>
        <dbReference type="EMBL" id="GGW27413.1"/>
    </source>
</evidence>
<dbReference type="Proteomes" id="UP000628984">
    <property type="component" value="Unassembled WGS sequence"/>
</dbReference>
<sequence>MLLLLPLLALAVLLYLWLSRRGSTLTRQCLWRQNRARGLWRCAACGAETPDAGRPPRHCLRKS</sequence>
<gene>
    <name evidence="1" type="ORF">GCM10011452_14870</name>
</gene>
<organism evidence="1 2">
    <name type="scientific">Gemmobacter lanyuensis</name>
    <dbReference type="NCBI Taxonomy" id="1054497"/>
    <lineage>
        <taxon>Bacteria</taxon>
        <taxon>Pseudomonadati</taxon>
        <taxon>Pseudomonadota</taxon>
        <taxon>Alphaproteobacteria</taxon>
        <taxon>Rhodobacterales</taxon>
        <taxon>Paracoccaceae</taxon>
        <taxon>Gemmobacter</taxon>
    </lineage>
</organism>
<name>A0A918IQT1_9RHOB</name>
<protein>
    <submittedName>
        <fullName evidence="1">Uncharacterized protein</fullName>
    </submittedName>
</protein>